<keyword evidence="6" id="KW-0175">Coiled coil</keyword>
<dbReference type="RefSeq" id="WP_245125911.1">
    <property type="nucleotide sequence ID" value="NZ_CP095062.1"/>
</dbReference>
<dbReference type="Gene3D" id="3.30.450.20">
    <property type="entry name" value="PAS domain"/>
    <property type="match status" value="3"/>
</dbReference>
<dbReference type="Proteomes" id="UP000830401">
    <property type="component" value="Plasmid unnamed1"/>
</dbReference>
<evidence type="ECO:0000256" key="5">
    <source>
        <dbReference type="ARBA" id="ARBA00022777"/>
    </source>
</evidence>
<organism evidence="8 9">
    <name type="scientific">Hymenobacter volaticus</name>
    <dbReference type="NCBI Taxonomy" id="2932254"/>
    <lineage>
        <taxon>Bacteria</taxon>
        <taxon>Pseudomonadati</taxon>
        <taxon>Bacteroidota</taxon>
        <taxon>Cytophagia</taxon>
        <taxon>Cytophagales</taxon>
        <taxon>Hymenobacteraceae</taxon>
        <taxon>Hymenobacter</taxon>
    </lineage>
</organism>
<keyword evidence="5" id="KW-0418">Kinase</keyword>
<dbReference type="SUPFAM" id="SSF47384">
    <property type="entry name" value="Homodimeric domain of signal transducing histidine kinase"/>
    <property type="match status" value="1"/>
</dbReference>
<reference evidence="8" key="1">
    <citation type="submission" date="2022-04" db="EMBL/GenBank/DDBJ databases">
        <title>Hymenobacter sp. isolated from the air.</title>
        <authorList>
            <person name="Won M."/>
            <person name="Lee C.-M."/>
            <person name="Woen H.-Y."/>
            <person name="Kwon S.-W."/>
        </authorList>
    </citation>
    <scope>NUCLEOTIDE SEQUENCE</scope>
    <source>
        <strain evidence="8">5420S-77</strain>
        <plasmid evidence="8">unnamed1</plasmid>
    </source>
</reference>
<dbReference type="InterPro" id="IPR035965">
    <property type="entry name" value="PAS-like_dom_sf"/>
</dbReference>
<dbReference type="PANTHER" id="PTHR43304:SF1">
    <property type="entry name" value="PAC DOMAIN-CONTAINING PROTEIN"/>
    <property type="match status" value="1"/>
</dbReference>
<proteinExistence type="predicted"/>
<evidence type="ECO:0000256" key="3">
    <source>
        <dbReference type="ARBA" id="ARBA00022553"/>
    </source>
</evidence>
<keyword evidence="3" id="KW-0597">Phosphoprotein</keyword>
<dbReference type="SUPFAM" id="SSF55785">
    <property type="entry name" value="PYP-like sensor domain (PAS domain)"/>
    <property type="match status" value="3"/>
</dbReference>
<dbReference type="InterPro" id="IPR004358">
    <property type="entry name" value="Sig_transdc_His_kin-like_C"/>
</dbReference>
<dbReference type="InterPro" id="IPR003661">
    <property type="entry name" value="HisK_dim/P_dom"/>
</dbReference>
<dbReference type="CDD" id="cd00082">
    <property type="entry name" value="HisKA"/>
    <property type="match status" value="1"/>
</dbReference>
<dbReference type="Pfam" id="PF08448">
    <property type="entry name" value="PAS_4"/>
    <property type="match status" value="3"/>
</dbReference>
<gene>
    <name evidence="8" type="ORF">MUN86_23980</name>
</gene>
<feature type="coiled-coil region" evidence="6">
    <location>
        <begin position="543"/>
        <end position="577"/>
    </location>
</feature>
<evidence type="ECO:0000259" key="7">
    <source>
        <dbReference type="PROSITE" id="PS50109"/>
    </source>
</evidence>
<feature type="coiled-coil region" evidence="6">
    <location>
        <begin position="151"/>
        <end position="179"/>
    </location>
</feature>
<keyword evidence="8" id="KW-0614">Plasmid</keyword>
<evidence type="ECO:0000256" key="1">
    <source>
        <dbReference type="ARBA" id="ARBA00000085"/>
    </source>
</evidence>
<evidence type="ECO:0000313" key="9">
    <source>
        <dbReference type="Proteomes" id="UP000830401"/>
    </source>
</evidence>
<dbReference type="NCBIfam" id="TIGR00229">
    <property type="entry name" value="sensory_box"/>
    <property type="match status" value="1"/>
</dbReference>
<evidence type="ECO:0000256" key="2">
    <source>
        <dbReference type="ARBA" id="ARBA00012438"/>
    </source>
</evidence>
<feature type="domain" description="Histidine kinase" evidence="7">
    <location>
        <begin position="591"/>
        <end position="808"/>
    </location>
</feature>
<dbReference type="InterPro" id="IPR003594">
    <property type="entry name" value="HATPase_dom"/>
</dbReference>
<dbReference type="PANTHER" id="PTHR43304">
    <property type="entry name" value="PHYTOCHROME-LIKE PROTEIN CPH1"/>
    <property type="match status" value="1"/>
</dbReference>
<dbReference type="PRINTS" id="PR00344">
    <property type="entry name" value="BCTRLSENSOR"/>
</dbReference>
<geneLocation type="plasmid" evidence="8 9">
    <name>unnamed1</name>
</geneLocation>
<dbReference type="InterPro" id="IPR005467">
    <property type="entry name" value="His_kinase_dom"/>
</dbReference>
<dbReference type="InterPro" id="IPR036890">
    <property type="entry name" value="HATPase_C_sf"/>
</dbReference>
<evidence type="ECO:0000256" key="4">
    <source>
        <dbReference type="ARBA" id="ARBA00022679"/>
    </source>
</evidence>
<dbReference type="CDD" id="cd00130">
    <property type="entry name" value="PAS"/>
    <property type="match status" value="1"/>
</dbReference>
<dbReference type="Pfam" id="PF00512">
    <property type="entry name" value="HisKA"/>
    <property type="match status" value="1"/>
</dbReference>
<comment type="catalytic activity">
    <reaction evidence="1">
        <text>ATP + protein L-histidine = ADP + protein N-phospho-L-histidine.</text>
        <dbReference type="EC" id="2.7.13.3"/>
    </reaction>
</comment>
<dbReference type="SMART" id="SM00388">
    <property type="entry name" value="HisKA"/>
    <property type="match status" value="1"/>
</dbReference>
<dbReference type="SMART" id="SM00387">
    <property type="entry name" value="HATPase_c"/>
    <property type="match status" value="1"/>
</dbReference>
<dbReference type="InterPro" id="IPR013656">
    <property type="entry name" value="PAS_4"/>
</dbReference>
<dbReference type="Pfam" id="PF02518">
    <property type="entry name" value="HATPase_c"/>
    <property type="match status" value="1"/>
</dbReference>
<dbReference type="EMBL" id="CP095062">
    <property type="protein sequence ID" value="UOQ68566.1"/>
    <property type="molecule type" value="Genomic_DNA"/>
</dbReference>
<accession>A0ABY4GCU0</accession>
<name>A0ABY4GCU0_9BACT</name>
<dbReference type="EC" id="2.7.13.3" evidence="2"/>
<dbReference type="SMART" id="SM00091">
    <property type="entry name" value="PAS"/>
    <property type="match status" value="3"/>
</dbReference>
<evidence type="ECO:0000313" key="8">
    <source>
        <dbReference type="EMBL" id="UOQ68566.1"/>
    </source>
</evidence>
<dbReference type="InterPro" id="IPR036097">
    <property type="entry name" value="HisK_dim/P_sf"/>
</dbReference>
<dbReference type="InterPro" id="IPR000014">
    <property type="entry name" value="PAS"/>
</dbReference>
<dbReference type="PROSITE" id="PS50109">
    <property type="entry name" value="HIS_KIN"/>
    <property type="match status" value="1"/>
</dbReference>
<keyword evidence="4" id="KW-0808">Transferase</keyword>
<evidence type="ECO:0000256" key="6">
    <source>
        <dbReference type="SAM" id="Coils"/>
    </source>
</evidence>
<dbReference type="Gene3D" id="3.30.565.10">
    <property type="entry name" value="Histidine kinase-like ATPase, C-terminal domain"/>
    <property type="match status" value="1"/>
</dbReference>
<dbReference type="Gene3D" id="1.10.287.130">
    <property type="match status" value="1"/>
</dbReference>
<dbReference type="SUPFAM" id="SSF55874">
    <property type="entry name" value="ATPase domain of HSP90 chaperone/DNA topoisomerase II/histidine kinase"/>
    <property type="match status" value="1"/>
</dbReference>
<dbReference type="InterPro" id="IPR052162">
    <property type="entry name" value="Sensor_kinase/Photoreceptor"/>
</dbReference>
<sequence length="808" mass="91111">MPPSLAPTEPVSATILAAFAPADELVRDLLAVSLTGIIFYTPVYGPDGNIEDFSFAYLNTAAQRMMNMPAQPTLTHRQQWPHSQEYGTFAFHVDAFMSGEPRHLDVNYQSDGHDNYYCLAARRSGDGLLVSFTDTADHPRSSVEIALRESQARTQQELLEAAERRAQEQERFYQVFEQTPACIGLLRGPEHAFEYVNPAYQQLFSNRQLVGRPLAEALPEAVSHGFLDLLNEVYQTGETFYGNELPLRLEQPDGQPGKQMYFTFTYQAYRENGIIAGISIFAYNVSEQVQTRQQAVWQEQLLHTLFLEAPAAICILDGPDFIFELVNPSYQALFPERQLLGRPLLEAVPELEYNAVYQTFHEVYNSGHTHEERGMLIPIASPIDGKLENRYFNYIQQARRNEQGLVDGVLVFAFEVTEQVRARQSAEASTRQLRLLTDALPVLIGYVDQDHKYRFANRAYGAWFQQDPADLLGQQVRQVLGEQTYTNIQHHLSRALAGERVDFETTMHYSPGIVKHVHTIYVPDMQEGNVVGCYSLVTDVTEQVLAHERVQQLNQELAAINEELRATNEELGATNQQLVHTNSDLDTFVYMASHDLRAPISNIEGLVQALREEVPASVLQAQDVAHVFDLLQNTVLRFQHTIDQLTDVAKLQQVHSEPAEVVDLPALVETVRLDLLPTIQANEGELMLHIPVYLTVRFSPKNLRSILYNLLSNAFKYHSPDRPPRIQVHGRRADNSIVLEVHDNGLGLSEQQQSKLFQLYQRLHSHVEGSGVGLYMIKRIVNNAGGTISVQSQPGVGSIFTVTLPNLL</sequence>
<keyword evidence="9" id="KW-1185">Reference proteome</keyword>
<protein>
    <recommendedName>
        <fullName evidence="2">histidine kinase</fullName>
        <ecNumber evidence="2">2.7.13.3</ecNumber>
    </recommendedName>
</protein>